<dbReference type="RefSeq" id="WP_137338863.1">
    <property type="nucleotide sequence ID" value="NZ_BSQH01000012.1"/>
</dbReference>
<dbReference type="AlphaFoldDB" id="A0A4U6DA71"/>
<protein>
    <submittedName>
        <fullName evidence="1">Uncharacterized protein</fullName>
    </submittedName>
</protein>
<organism evidence="1 2">
    <name type="scientific">Dyadobacter frigoris</name>
    <dbReference type="NCBI Taxonomy" id="2576211"/>
    <lineage>
        <taxon>Bacteria</taxon>
        <taxon>Pseudomonadati</taxon>
        <taxon>Bacteroidota</taxon>
        <taxon>Cytophagia</taxon>
        <taxon>Cytophagales</taxon>
        <taxon>Spirosomataceae</taxon>
        <taxon>Dyadobacter</taxon>
    </lineage>
</organism>
<dbReference type="EMBL" id="SZVO01000002">
    <property type="protein sequence ID" value="TKT93187.1"/>
    <property type="molecule type" value="Genomic_DNA"/>
</dbReference>
<name>A0A4U6DA71_9BACT</name>
<dbReference type="OrthoDB" id="961300at2"/>
<reference evidence="1 2" key="1">
    <citation type="submission" date="2019-05" db="EMBL/GenBank/DDBJ databases">
        <title>Dyadobacter AR-3-8 sp. nov., isolated from arctic soil.</title>
        <authorList>
            <person name="Chaudhary D.K."/>
        </authorList>
    </citation>
    <scope>NUCLEOTIDE SEQUENCE [LARGE SCALE GENOMIC DNA]</scope>
    <source>
        <strain evidence="1 2">AR-3-8</strain>
    </source>
</reference>
<gene>
    <name evidence="1" type="ORF">FDK13_04850</name>
</gene>
<sequence length="104" mass="11423">MKTKNIDKVQDSIHTASTYVRDLFMVSAPGGLAGKGIEMGVGAALAKTVLKRLPVPLNFIAPIIIEKVILKHGVEEGREVLLKGLRWVKKATDEKIPFEPVFDK</sequence>
<accession>A0A4U6DA71</accession>
<proteinExistence type="predicted"/>
<keyword evidence="2" id="KW-1185">Reference proteome</keyword>
<dbReference type="Proteomes" id="UP000304900">
    <property type="component" value="Unassembled WGS sequence"/>
</dbReference>
<evidence type="ECO:0000313" key="2">
    <source>
        <dbReference type="Proteomes" id="UP000304900"/>
    </source>
</evidence>
<evidence type="ECO:0000313" key="1">
    <source>
        <dbReference type="EMBL" id="TKT93187.1"/>
    </source>
</evidence>
<comment type="caution">
    <text evidence="1">The sequence shown here is derived from an EMBL/GenBank/DDBJ whole genome shotgun (WGS) entry which is preliminary data.</text>
</comment>